<accession>A0A077WYW3</accession>
<evidence type="ECO:0000313" key="2">
    <source>
        <dbReference type="EMBL" id="CDS12233.1"/>
    </source>
</evidence>
<evidence type="ECO:0000256" key="1">
    <source>
        <dbReference type="SAM" id="SignalP"/>
    </source>
</evidence>
<evidence type="ECO:0008006" key="3">
    <source>
        <dbReference type="Google" id="ProtNLM"/>
    </source>
</evidence>
<dbReference type="OrthoDB" id="2287785at2759"/>
<feature type="chain" id="PRO_5001726722" description="Hydrophobin" evidence="1">
    <location>
        <begin position="22"/>
        <end position="75"/>
    </location>
</feature>
<dbReference type="EMBL" id="LK023357">
    <property type="protein sequence ID" value="CDS12233.1"/>
    <property type="molecule type" value="Genomic_DNA"/>
</dbReference>
<sequence>MRSTIVLFSVLALAVVQQVTALPAPHEGGERSIKRDDDEGGQKANGIVGVVNAIPQDVLNHNKCNSIIGAMCQDD</sequence>
<name>A0A077WYW3_9FUNG</name>
<organism evidence="2">
    <name type="scientific">Lichtheimia ramosa</name>
    <dbReference type="NCBI Taxonomy" id="688394"/>
    <lineage>
        <taxon>Eukaryota</taxon>
        <taxon>Fungi</taxon>
        <taxon>Fungi incertae sedis</taxon>
        <taxon>Mucoromycota</taxon>
        <taxon>Mucoromycotina</taxon>
        <taxon>Mucoromycetes</taxon>
        <taxon>Mucorales</taxon>
        <taxon>Lichtheimiaceae</taxon>
        <taxon>Lichtheimia</taxon>
    </lineage>
</organism>
<feature type="signal peptide" evidence="1">
    <location>
        <begin position="1"/>
        <end position="21"/>
    </location>
</feature>
<keyword evidence="1" id="KW-0732">Signal</keyword>
<protein>
    <recommendedName>
        <fullName evidence="3">Hydrophobin</fullName>
    </recommendedName>
</protein>
<proteinExistence type="predicted"/>
<dbReference type="AlphaFoldDB" id="A0A077WYW3"/>
<gene>
    <name evidence="2" type="ORF">LRAMOSA04428</name>
</gene>
<reference evidence="2" key="1">
    <citation type="journal article" date="2014" name="Genome Announc.">
        <title>De novo whole-genome sequence and genome annotation of Lichtheimia ramosa.</title>
        <authorList>
            <person name="Linde J."/>
            <person name="Schwartze V."/>
            <person name="Binder U."/>
            <person name="Lass-Florl C."/>
            <person name="Voigt K."/>
            <person name="Horn F."/>
        </authorList>
    </citation>
    <scope>NUCLEOTIDE SEQUENCE</scope>
    <source>
        <strain evidence="2">JMRC FSU:6197</strain>
    </source>
</reference>